<dbReference type="PANTHER" id="PTHR46691">
    <property type="entry name" value="HIGH MOBILITY GROUP B PROTEIN 9"/>
    <property type="match status" value="1"/>
</dbReference>
<evidence type="ECO:0000259" key="1">
    <source>
        <dbReference type="PROSITE" id="PS51011"/>
    </source>
</evidence>
<dbReference type="InterPro" id="IPR001606">
    <property type="entry name" value="ARID_dom"/>
</dbReference>
<dbReference type="Proteomes" id="UP000813462">
    <property type="component" value="Unassembled WGS sequence"/>
</dbReference>
<accession>A0A978URP8</accession>
<dbReference type="Gene3D" id="1.10.150.60">
    <property type="entry name" value="ARID DNA-binding domain"/>
    <property type="match status" value="1"/>
</dbReference>
<dbReference type="EMBL" id="JAEACU010000009">
    <property type="protein sequence ID" value="KAH7517548.1"/>
    <property type="molecule type" value="Genomic_DNA"/>
</dbReference>
<evidence type="ECO:0000313" key="3">
    <source>
        <dbReference type="Proteomes" id="UP000813462"/>
    </source>
</evidence>
<dbReference type="SMART" id="SM00501">
    <property type="entry name" value="BRIGHT"/>
    <property type="match status" value="1"/>
</dbReference>
<evidence type="ECO:0000313" key="2">
    <source>
        <dbReference type="EMBL" id="KAH7517548.1"/>
    </source>
</evidence>
<dbReference type="Pfam" id="PF01388">
    <property type="entry name" value="ARID"/>
    <property type="match status" value="1"/>
</dbReference>
<dbReference type="SUPFAM" id="SSF46774">
    <property type="entry name" value="ARID-like"/>
    <property type="match status" value="1"/>
</dbReference>
<name>A0A978URP8_ZIZJJ</name>
<gene>
    <name evidence="2" type="ORF">FEM48_Zijuj09G0076700</name>
</gene>
<comment type="caution">
    <text evidence="2">The sequence shown here is derived from an EMBL/GenBank/DDBJ whole genome shotgun (WGS) entry which is preliminary data.</text>
</comment>
<dbReference type="InterPro" id="IPR036431">
    <property type="entry name" value="ARID_dom_sf"/>
</dbReference>
<dbReference type="AlphaFoldDB" id="A0A978URP8"/>
<dbReference type="PROSITE" id="PS51011">
    <property type="entry name" value="ARID"/>
    <property type="match status" value="1"/>
</dbReference>
<protein>
    <recommendedName>
        <fullName evidence="1">ARID domain-containing protein</fullName>
    </recommendedName>
</protein>
<dbReference type="PANTHER" id="PTHR46691:SF5">
    <property type="entry name" value="HMG (HIGH MOBILITY GROUP) BOX PROTEIN"/>
    <property type="match status" value="1"/>
</dbReference>
<sequence>MMKPWKERENEVPDNEKQREQNLFNFGQLHNFVSYLIEEAQKDFDLFYATLRVLHKAMGKPFNSDRTLKWNYVYVYAIFKEVNSRGGIQKVIKENRLQEVCKALGITEQKDLSTEYYKYLLDQYELLSFRTDQTPKSPSSDPHLRTVKQDLTTSEALVHLNSVPKAGDNTTTISTSLSSGYKGSLVTTFPAEMHRPGAALQQNPEFHLSNTKSPTGALPPKEVRPGATTTEIPESFFSDIVSAGWNVIWRPPTQTQQATLQQIPAFHSSDKRGSPLIERLSQGQLQKEIPEFHSSNKRSISIGDVRSKAPQRRIQGNAGGGNFELKGKHVGTHNWGGDSSLATDHKDWGKELYLAAGLSSSRPLSKAKGVEDNHLDKELVGTNLDGKDKVGTNSYPGIGPEGNASGGNFELKGKHVGTHNWGGDSSLATDHKDWGKELYLAAGLSSSRPLSKAKGVEDNHLDVNK</sequence>
<reference evidence="2" key="1">
    <citation type="journal article" date="2021" name="Front. Plant Sci.">
        <title>Chromosome-Scale Genome Assembly for Chinese Sour Jujube and Insights Into Its Genome Evolution and Domestication Signature.</title>
        <authorList>
            <person name="Shen L.-Y."/>
            <person name="Luo H."/>
            <person name="Wang X.-L."/>
            <person name="Wang X.-M."/>
            <person name="Qiu X.-J."/>
            <person name="Liu H."/>
            <person name="Zhou S.-S."/>
            <person name="Jia K.-H."/>
            <person name="Nie S."/>
            <person name="Bao Y.-T."/>
            <person name="Zhang R.-G."/>
            <person name="Yun Q.-Z."/>
            <person name="Chai Y.-H."/>
            <person name="Lu J.-Y."/>
            <person name="Li Y."/>
            <person name="Zhao S.-W."/>
            <person name="Mao J.-F."/>
            <person name="Jia S.-G."/>
            <person name="Mao Y.-M."/>
        </authorList>
    </citation>
    <scope>NUCLEOTIDE SEQUENCE</scope>
    <source>
        <strain evidence="2">AT0</strain>
        <tissue evidence="2">Leaf</tissue>
    </source>
</reference>
<proteinExistence type="predicted"/>
<dbReference type="GO" id="GO:0003677">
    <property type="term" value="F:DNA binding"/>
    <property type="evidence" value="ECO:0007669"/>
    <property type="project" value="InterPro"/>
</dbReference>
<dbReference type="SMART" id="SM01014">
    <property type="entry name" value="ARID"/>
    <property type="match status" value="1"/>
</dbReference>
<feature type="domain" description="ARID" evidence="1">
    <location>
        <begin position="41"/>
        <end position="128"/>
    </location>
</feature>
<organism evidence="2 3">
    <name type="scientific">Ziziphus jujuba var. spinosa</name>
    <dbReference type="NCBI Taxonomy" id="714518"/>
    <lineage>
        <taxon>Eukaryota</taxon>
        <taxon>Viridiplantae</taxon>
        <taxon>Streptophyta</taxon>
        <taxon>Embryophyta</taxon>
        <taxon>Tracheophyta</taxon>
        <taxon>Spermatophyta</taxon>
        <taxon>Magnoliopsida</taxon>
        <taxon>eudicotyledons</taxon>
        <taxon>Gunneridae</taxon>
        <taxon>Pentapetalae</taxon>
        <taxon>rosids</taxon>
        <taxon>fabids</taxon>
        <taxon>Rosales</taxon>
        <taxon>Rhamnaceae</taxon>
        <taxon>Paliureae</taxon>
        <taxon>Ziziphus</taxon>
    </lineage>
</organism>